<organism evidence="2 3">
    <name type="scientific">Faecalicoccus pleomorphus</name>
    <dbReference type="NCBI Taxonomy" id="1323"/>
    <lineage>
        <taxon>Bacteria</taxon>
        <taxon>Bacillati</taxon>
        <taxon>Bacillota</taxon>
        <taxon>Erysipelotrichia</taxon>
        <taxon>Erysipelotrichales</taxon>
        <taxon>Erysipelotrichaceae</taxon>
        <taxon>Faecalicoccus</taxon>
    </lineage>
</organism>
<dbReference type="EMBL" id="JAQLXO010000015">
    <property type="protein sequence ID" value="MDB7982857.1"/>
    <property type="molecule type" value="Genomic_DNA"/>
</dbReference>
<evidence type="ECO:0000259" key="1">
    <source>
        <dbReference type="Pfam" id="PF02558"/>
    </source>
</evidence>
<dbReference type="RefSeq" id="WP_272002997.1">
    <property type="nucleotide sequence ID" value="NZ_JAQLXO010000015.1"/>
</dbReference>
<proteinExistence type="predicted"/>
<evidence type="ECO:0000313" key="2">
    <source>
        <dbReference type="EMBL" id="MDB7982857.1"/>
    </source>
</evidence>
<dbReference type="InterPro" id="IPR013332">
    <property type="entry name" value="KPR_N"/>
</dbReference>
<dbReference type="InterPro" id="IPR036291">
    <property type="entry name" value="NAD(P)-bd_dom_sf"/>
</dbReference>
<feature type="domain" description="Ketopantoate reductase N-terminal" evidence="1">
    <location>
        <begin position="4"/>
        <end position="131"/>
    </location>
</feature>
<reference evidence="2" key="1">
    <citation type="submission" date="2023-01" db="EMBL/GenBank/DDBJ databases">
        <title>Human gut microbiome strain richness.</title>
        <authorList>
            <person name="Chen-Liaw A."/>
        </authorList>
    </citation>
    <scope>NUCLEOTIDE SEQUENCE</scope>
    <source>
        <strain evidence="2">D8_m1001271B151109d0_201107</strain>
    </source>
</reference>
<name>A0AAW6CWR6_9FIRM</name>
<dbReference type="InterPro" id="IPR013328">
    <property type="entry name" value="6PGD_dom2"/>
</dbReference>
<gene>
    <name evidence="2" type="ORF">PND82_08520</name>
</gene>
<accession>A0AAW6CWR6</accession>
<dbReference type="Proteomes" id="UP001212981">
    <property type="component" value="Unassembled WGS sequence"/>
</dbReference>
<dbReference type="Gene3D" id="3.40.50.720">
    <property type="entry name" value="NAD(P)-binding Rossmann-like Domain"/>
    <property type="match status" value="1"/>
</dbReference>
<dbReference type="AlphaFoldDB" id="A0AAW6CWR6"/>
<dbReference type="SUPFAM" id="SSF51735">
    <property type="entry name" value="NAD(P)-binding Rossmann-fold domains"/>
    <property type="match status" value="1"/>
</dbReference>
<evidence type="ECO:0000313" key="3">
    <source>
        <dbReference type="Proteomes" id="UP001212981"/>
    </source>
</evidence>
<dbReference type="Gene3D" id="1.10.1040.10">
    <property type="entry name" value="N-(1-d-carboxylethyl)-l-norvaline Dehydrogenase, domain 2"/>
    <property type="match status" value="1"/>
</dbReference>
<protein>
    <submittedName>
        <fullName evidence="2">2-dehydropantoate 2-reductase N-terminal domain-containing protein</fullName>
    </submittedName>
</protein>
<comment type="caution">
    <text evidence="2">The sequence shown here is derived from an EMBL/GenBank/DDBJ whole genome shotgun (WGS) entry which is preliminary data.</text>
</comment>
<dbReference type="Pfam" id="PF02558">
    <property type="entry name" value="ApbA"/>
    <property type="match status" value="1"/>
</dbReference>
<sequence length="317" mass="35722">MKKISIIGAGPIGKGVLLPLFQSHGYEVTLLNRSKEKLNQIKEGYTVNNDGQSSKYCPNAVVSLEEATTLTPLIALAVSSKALPAVLKFVGNTLQPSNNPYTLLICSNQMNVQQIVKKYFQENFSGVSFLQTIEIQQIICCIGARNDSNGKDVVINTKHGCILLEKGHWMDTDINEFIASDDIQADLTIKLCLINRLQLHLALLGKKKGYKTLGECFSDGYLMSEVIASYQEVISILKLRYPKADISKKAQLYLLRVMNGKNEDIHRFLQNIDKKLEPNDRIELPIQIAKQIHYPIHHIQSLRREALAYIKKERDIL</sequence>